<dbReference type="PANTHER" id="PTHR31402:SF2">
    <property type="entry name" value="UPF0711 PROTEIN C18ORF21"/>
    <property type="match status" value="1"/>
</dbReference>
<dbReference type="Pfam" id="PF15719">
    <property type="entry name" value="Rmp24-like"/>
    <property type="match status" value="1"/>
</dbReference>
<evidence type="ECO:0000313" key="4">
    <source>
        <dbReference type="Proteomes" id="UP000694392"/>
    </source>
</evidence>
<keyword evidence="4" id="KW-1185">Reference proteome</keyword>
<dbReference type="Ensembl" id="ENSSPUT00000019321.1">
    <property type="protein sequence ID" value="ENSSPUP00000018142.1"/>
    <property type="gene ID" value="ENSSPUG00000014015.1"/>
</dbReference>
<gene>
    <name evidence="3" type="primary">C18orf21</name>
</gene>
<proteinExistence type="inferred from homology"/>
<dbReference type="Proteomes" id="UP000694392">
    <property type="component" value="Unplaced"/>
</dbReference>
<feature type="region of interest" description="Disordered" evidence="2">
    <location>
        <begin position="133"/>
        <end position="184"/>
    </location>
</feature>
<dbReference type="InterPro" id="IPR029779">
    <property type="entry name" value="Rmp24-like"/>
</dbReference>
<name>A0A8D0H412_SPHPU</name>
<evidence type="ECO:0000256" key="1">
    <source>
        <dbReference type="ARBA" id="ARBA00006160"/>
    </source>
</evidence>
<evidence type="ECO:0000256" key="2">
    <source>
        <dbReference type="SAM" id="MobiDB-lite"/>
    </source>
</evidence>
<reference evidence="3" key="1">
    <citation type="submission" date="2025-08" db="UniProtKB">
        <authorList>
            <consortium name="Ensembl"/>
        </authorList>
    </citation>
    <scope>IDENTIFICATION</scope>
</reference>
<accession>A0A8D0H412</accession>
<dbReference type="AlphaFoldDB" id="A0A8D0H412"/>
<comment type="similarity">
    <text evidence="1">Belongs to the UPF0711 family.</text>
</comment>
<feature type="compositionally biased region" description="Low complexity" evidence="2">
    <location>
        <begin position="148"/>
        <end position="163"/>
    </location>
</feature>
<protein>
    <submittedName>
        <fullName evidence="3">Chromosome 18 open reading frame 21</fullName>
    </submittedName>
</protein>
<feature type="compositionally biased region" description="Polar residues" evidence="2">
    <location>
        <begin position="164"/>
        <end position="180"/>
    </location>
</feature>
<evidence type="ECO:0000313" key="3">
    <source>
        <dbReference type="Ensembl" id="ENSSPUP00000018142.1"/>
    </source>
</evidence>
<dbReference type="OMA" id="HKGVNRD"/>
<dbReference type="PANTHER" id="PTHR31402">
    <property type="entry name" value="UPF0711 PROTEIN C18ORF21"/>
    <property type="match status" value="1"/>
</dbReference>
<sequence>MKGRGWLLDTAARELMDACPGQARFLLWTLHSLQDDKTTNARKMCTYCFQLLDPNNHRVRLKPKMKVTPQIQRLLNRESKNHKLNLTQTKLLRKYKNSRSVLLITCNTCNKTTRRYGKSRDFLATVTKRFSTSGLKTPTSSNKERPNSHSNSGSKGKNPSSNSRACKSGQSTPGSSSKTPKNAKFHFSQLKRLFDLEEKQKSQKGDLKDFLSSL</sequence>
<dbReference type="GeneTree" id="ENSGT00390000013383"/>
<reference evidence="3" key="2">
    <citation type="submission" date="2025-09" db="UniProtKB">
        <authorList>
            <consortium name="Ensembl"/>
        </authorList>
    </citation>
    <scope>IDENTIFICATION</scope>
</reference>
<organism evidence="3 4">
    <name type="scientific">Sphenodon punctatus</name>
    <name type="common">Tuatara</name>
    <name type="synonym">Hatteria punctata</name>
    <dbReference type="NCBI Taxonomy" id="8508"/>
    <lineage>
        <taxon>Eukaryota</taxon>
        <taxon>Metazoa</taxon>
        <taxon>Chordata</taxon>
        <taxon>Craniata</taxon>
        <taxon>Vertebrata</taxon>
        <taxon>Euteleostomi</taxon>
        <taxon>Lepidosauria</taxon>
        <taxon>Sphenodontia</taxon>
        <taxon>Sphenodontidae</taxon>
        <taxon>Sphenodon</taxon>
    </lineage>
</organism>